<protein>
    <submittedName>
        <fullName evidence="1">Uncharacterized protein</fullName>
    </submittedName>
</protein>
<dbReference type="EMBL" id="MN175386">
    <property type="protein sequence ID" value="QID23881.1"/>
    <property type="molecule type" value="Genomic_DNA"/>
</dbReference>
<reference evidence="1" key="1">
    <citation type="submission" date="2019-07" db="EMBL/GenBank/DDBJ databases">
        <authorList>
            <person name="Cheng J."/>
        </authorList>
    </citation>
    <scope>NUCLEOTIDE SEQUENCE</scope>
    <source>
        <strain evidence="1">KP-13-14</strain>
        <plasmid evidence="1">pKP-13-14-NDM-9</plasmid>
    </source>
</reference>
<keyword evidence="1" id="KW-0614">Plasmid</keyword>
<organism evidence="1">
    <name type="scientific">Klebsiella pneumoniae</name>
    <dbReference type="NCBI Taxonomy" id="573"/>
    <lineage>
        <taxon>Bacteria</taxon>
        <taxon>Pseudomonadati</taxon>
        <taxon>Pseudomonadota</taxon>
        <taxon>Gammaproteobacteria</taxon>
        <taxon>Enterobacterales</taxon>
        <taxon>Enterobacteriaceae</taxon>
        <taxon>Klebsiella/Raoultella group</taxon>
        <taxon>Klebsiella</taxon>
        <taxon>Klebsiella pneumoniae complex</taxon>
    </lineage>
</organism>
<evidence type="ECO:0000313" key="1">
    <source>
        <dbReference type="EMBL" id="QID23881.1"/>
    </source>
</evidence>
<name>A0A6G6AQC3_KLEPN</name>
<proteinExistence type="predicted"/>
<geneLocation type="plasmid" evidence="1">
    <name>pKP-13-14-NDM-9</name>
</geneLocation>
<dbReference type="AlphaFoldDB" id="A0A6G6AQC3"/>
<accession>A0A6G6AQC3</accession>
<sequence length="42" mass="4981">MPPYPIVAFIKKLLLKTRTQHLNSYFSALVNVSERLFYPQKK</sequence>